<keyword evidence="14" id="KW-1185">Reference proteome</keyword>
<dbReference type="GO" id="GO:0005886">
    <property type="term" value="C:plasma membrane"/>
    <property type="evidence" value="ECO:0007669"/>
    <property type="project" value="UniProtKB-SubCell"/>
</dbReference>
<evidence type="ECO:0000256" key="5">
    <source>
        <dbReference type="ARBA" id="ARBA00022519"/>
    </source>
</evidence>
<comment type="similarity">
    <text evidence="2 9">Belongs to the membrane fusion protein (MFP) (TC 8.A.1) family.</text>
</comment>
<comment type="subcellular location">
    <subcellularLocation>
        <location evidence="1 9">Cell inner membrane</location>
        <topology evidence="1 9">Single-pass membrane protein</topology>
    </subcellularLocation>
</comment>
<evidence type="ECO:0000256" key="2">
    <source>
        <dbReference type="ARBA" id="ARBA00009477"/>
    </source>
</evidence>
<evidence type="ECO:0000256" key="8">
    <source>
        <dbReference type="ARBA" id="ARBA00023136"/>
    </source>
</evidence>
<comment type="caution">
    <text evidence="13">The sequence shown here is derived from an EMBL/GenBank/DDBJ whole genome shotgun (WGS) entry which is preliminary data.</text>
</comment>
<proteinExistence type="inferred from homology"/>
<evidence type="ECO:0000256" key="7">
    <source>
        <dbReference type="ARBA" id="ARBA00022989"/>
    </source>
</evidence>
<sequence>MTLPAASKGVSDLPAARQSMDVTPANDRAALTPHRVGGRPADRPQPELSLSLRKPHIIGFLAIALLLGGFGSWAVLANISGAVIAAGELEVEQRRQVVQHIDGGMVQSILVRDGDHVGAGQTLLELDGTRLRAEYSIVEAQYFETLARIGRLTAERDGAGTVRFPDTLVDAAKNRPYVVEQMIGQEALFDARLRTHQQRIEQLEQRQIQVHSLVAGIDAQIGAVETQLHIAQDELVSQASLTERGLATNARLNALHREVAERTGDLGDLVSRKAEALERITGVSLETIALNSTRQEEAVTVLRDLHGAQRELSEQLQVLADRISRLEIRAPVEGVIHGLEINTVGAVLGAAERLMSIVPQDQPLVVAAQIEANDIDRIYAGQPVTLQFPAFSARAMQEIGGEIIHVSADAFLDERTRSSHYRVRIRINESDLAHLDDRQLVPGMPVIAFAQTDARSPVDYLTRPLADYFRRAFREE</sequence>
<feature type="domain" description="AprE-like long alpha-helical hairpin" evidence="11">
    <location>
        <begin position="132"/>
        <end position="322"/>
    </location>
</feature>
<feature type="region of interest" description="Disordered" evidence="10">
    <location>
        <begin position="1"/>
        <end position="45"/>
    </location>
</feature>
<feature type="transmembrane region" description="Helical" evidence="9">
    <location>
        <begin position="57"/>
        <end position="76"/>
    </location>
</feature>
<dbReference type="RefSeq" id="WP_084386246.1">
    <property type="nucleotide sequence ID" value="NZ_MEHT01000018.1"/>
</dbReference>
<dbReference type="InterPro" id="IPR050739">
    <property type="entry name" value="MFP"/>
</dbReference>
<dbReference type="InterPro" id="IPR010129">
    <property type="entry name" value="T1SS_HlyD"/>
</dbReference>
<evidence type="ECO:0000259" key="12">
    <source>
        <dbReference type="Pfam" id="PF26002"/>
    </source>
</evidence>
<dbReference type="PANTHER" id="PTHR30386:SF17">
    <property type="entry name" value="ALKALINE PROTEASE SECRETION PROTEIN APRE"/>
    <property type="match status" value="1"/>
</dbReference>
<evidence type="ECO:0000256" key="10">
    <source>
        <dbReference type="SAM" id="MobiDB-lite"/>
    </source>
</evidence>
<evidence type="ECO:0000313" key="13">
    <source>
        <dbReference type="EMBL" id="PZX45699.1"/>
    </source>
</evidence>
<keyword evidence="6 9" id="KW-0812">Transmembrane</keyword>
<keyword evidence="5 9" id="KW-0997">Cell inner membrane</keyword>
<feature type="domain" description="AprE-like beta-barrel" evidence="12">
    <location>
        <begin position="364"/>
        <end position="452"/>
    </location>
</feature>
<keyword evidence="4 9" id="KW-1003">Cell membrane</keyword>
<evidence type="ECO:0000259" key="11">
    <source>
        <dbReference type="Pfam" id="PF25994"/>
    </source>
</evidence>
<evidence type="ECO:0000313" key="14">
    <source>
        <dbReference type="Proteomes" id="UP000249364"/>
    </source>
</evidence>
<dbReference type="Pfam" id="PF26002">
    <property type="entry name" value="Beta-barrel_AprE"/>
    <property type="match status" value="1"/>
</dbReference>
<keyword evidence="7 9" id="KW-1133">Transmembrane helix</keyword>
<dbReference type="PRINTS" id="PR01490">
    <property type="entry name" value="RTXTOXIND"/>
</dbReference>
<dbReference type="Pfam" id="PF25994">
    <property type="entry name" value="HH_AprE"/>
    <property type="match status" value="1"/>
</dbReference>
<evidence type="ECO:0000256" key="3">
    <source>
        <dbReference type="ARBA" id="ARBA00022448"/>
    </source>
</evidence>
<reference evidence="13 14" key="1">
    <citation type="submission" date="2018-06" db="EMBL/GenBank/DDBJ databases">
        <title>Genomic Encyclopedia of Archaeal and Bacterial Type Strains, Phase II (KMG-II): from individual species to whole genera.</title>
        <authorList>
            <person name="Goeker M."/>
        </authorList>
    </citation>
    <scope>NUCLEOTIDE SEQUENCE [LARGE SCALE GENOMIC DNA]</scope>
    <source>
        <strain evidence="13 14">DSM 13087</strain>
    </source>
</reference>
<evidence type="ECO:0000256" key="4">
    <source>
        <dbReference type="ARBA" id="ARBA00022475"/>
    </source>
</evidence>
<dbReference type="PANTHER" id="PTHR30386">
    <property type="entry name" value="MEMBRANE FUSION SUBUNIT OF EMRAB-TOLC MULTIDRUG EFFLUX PUMP"/>
    <property type="match status" value="1"/>
</dbReference>
<organism evidence="13 14">
    <name type="scientific">Roseinatronobacter thiooxidans</name>
    <dbReference type="NCBI Taxonomy" id="121821"/>
    <lineage>
        <taxon>Bacteria</taxon>
        <taxon>Pseudomonadati</taxon>
        <taxon>Pseudomonadota</taxon>
        <taxon>Alphaproteobacteria</taxon>
        <taxon>Rhodobacterales</taxon>
        <taxon>Paracoccaceae</taxon>
        <taxon>Roseinatronobacter</taxon>
    </lineage>
</organism>
<gene>
    <name evidence="13" type="ORF">LY56_01724</name>
</gene>
<evidence type="ECO:0000256" key="1">
    <source>
        <dbReference type="ARBA" id="ARBA00004377"/>
    </source>
</evidence>
<dbReference type="GO" id="GO:0015031">
    <property type="term" value="P:protein transport"/>
    <property type="evidence" value="ECO:0007669"/>
    <property type="project" value="InterPro"/>
</dbReference>
<dbReference type="OrthoDB" id="9810980at2"/>
<dbReference type="Proteomes" id="UP000249364">
    <property type="component" value="Unassembled WGS sequence"/>
</dbReference>
<keyword evidence="8 9" id="KW-0472">Membrane</keyword>
<protein>
    <recommendedName>
        <fullName evidence="9">Membrane fusion protein (MFP) family protein</fullName>
    </recommendedName>
</protein>
<dbReference type="InterPro" id="IPR058781">
    <property type="entry name" value="HH_AprE-like"/>
</dbReference>
<dbReference type="Gene3D" id="2.40.50.100">
    <property type="match status" value="1"/>
</dbReference>
<dbReference type="AlphaFoldDB" id="A0A2W7QVS6"/>
<evidence type="ECO:0000256" key="9">
    <source>
        <dbReference type="RuleBase" id="RU365093"/>
    </source>
</evidence>
<dbReference type="Gene3D" id="2.40.30.170">
    <property type="match status" value="1"/>
</dbReference>
<dbReference type="InterPro" id="IPR058982">
    <property type="entry name" value="Beta-barrel_AprE"/>
</dbReference>
<dbReference type="EMBL" id="QKZQ01000006">
    <property type="protein sequence ID" value="PZX45699.1"/>
    <property type="molecule type" value="Genomic_DNA"/>
</dbReference>
<name>A0A2W7QVS6_9RHOB</name>
<keyword evidence="3 9" id="KW-0813">Transport</keyword>
<dbReference type="NCBIfam" id="TIGR01843">
    <property type="entry name" value="type_I_hlyD"/>
    <property type="match status" value="1"/>
</dbReference>
<dbReference type="STRING" id="121821.GCA_001870675_01134"/>
<accession>A0A2W7QVS6</accession>
<evidence type="ECO:0000256" key="6">
    <source>
        <dbReference type="ARBA" id="ARBA00022692"/>
    </source>
</evidence>